<name>A0A098G0P1_9GAMM</name>
<dbReference type="SUPFAM" id="SSF140931">
    <property type="entry name" value="Fic-like"/>
    <property type="match status" value="1"/>
</dbReference>
<dbReference type="OrthoDB" id="5649256at2"/>
<gene>
    <name evidence="2" type="ORF">LFA_0630</name>
</gene>
<dbReference type="HOGENOM" id="CLU_419083_0_0_6"/>
<evidence type="ECO:0000313" key="3">
    <source>
        <dbReference type="Proteomes" id="UP000032430"/>
    </source>
</evidence>
<protein>
    <recommendedName>
        <fullName evidence="1">Fido domain-containing protein</fullName>
    </recommendedName>
</protein>
<dbReference type="Proteomes" id="UP000032430">
    <property type="component" value="Chromosome I"/>
</dbReference>
<dbReference type="STRING" id="1212491.LFA_0630"/>
<dbReference type="PANTHER" id="PTHR13504">
    <property type="entry name" value="FIDO DOMAIN-CONTAINING PROTEIN DDB_G0283145"/>
    <property type="match status" value="1"/>
</dbReference>
<keyword evidence="3" id="KW-1185">Reference proteome</keyword>
<sequence>MKVKIVLYSSQRFFCDITDNSIPISSQLKEYMTGEEIDLEDIAYFECDGIRHNNFSDIDSWYSHLDNLIKHNLRQCKMIIEGEDLPIIPTDAHTALARFYASYPKNRLWQLAVDGQLYAKITGNSREQITKRIDNKGWVDYENREHGSLKAFFSCLNVALENIDDTELSSNLIKKLHSCVTQNVENMEENSVQGDYRAKEVNFNIYPESGRVTVEGLEDLLNKIDQGRLGSARLYLGDKHDKSFETYLDQTNFSIVKAALEKEGEGASLSNKELAQYILSKYSCLHYQAPASDEVDGLMEMTIQHYNKRVRNCTSLDSLLDLIGETTEFFERIHPFGDGNGRVFVNALQNRLLLQNGLPPATLFQPNLYDVYDHYAAVLKRGILNTVAIYNGKDIFGYYLHKENNLEEQQLFLEMDELKKFKVQTVTNPLFSLLTNLHAINMNSISEALLFTEDVLIKLDCITEVLKHMSYSQKESIDEFNKVFNQLVQTVNLPSYDSSNADFALQELNLQIGKRQIERESIMQSIMQLDEEEEEDIVMTEKDEKPQYKNNSPQEAEPVINLGKELLIKELREFIVSQQSEGLTFFKPAPIVEIALKMIQLLNGDNTENASLNDKDIELCRSTALGEIITKYSGLFDQLIVEVDINPQVKNVRH</sequence>
<dbReference type="PROSITE" id="PS51459">
    <property type="entry name" value="FIDO"/>
    <property type="match status" value="1"/>
</dbReference>
<dbReference type="RefSeq" id="WP_084602097.1">
    <property type="nucleotide sequence ID" value="NZ_LN614827.1"/>
</dbReference>
<dbReference type="AlphaFoldDB" id="A0A098G0P1"/>
<dbReference type="Gene3D" id="1.10.3290.10">
    <property type="entry name" value="Fido-like domain"/>
    <property type="match status" value="1"/>
</dbReference>
<accession>A0A098G0P1</accession>
<dbReference type="PANTHER" id="PTHR13504:SF38">
    <property type="entry name" value="FIDO DOMAIN-CONTAINING PROTEIN"/>
    <property type="match status" value="1"/>
</dbReference>
<feature type="domain" description="Fido" evidence="1">
    <location>
        <begin position="231"/>
        <end position="393"/>
    </location>
</feature>
<organism evidence="2 3">
    <name type="scientific">Legionella fallonii LLAP-10</name>
    <dbReference type="NCBI Taxonomy" id="1212491"/>
    <lineage>
        <taxon>Bacteria</taxon>
        <taxon>Pseudomonadati</taxon>
        <taxon>Pseudomonadota</taxon>
        <taxon>Gammaproteobacteria</taxon>
        <taxon>Legionellales</taxon>
        <taxon>Legionellaceae</taxon>
        <taxon>Legionella</taxon>
    </lineage>
</organism>
<evidence type="ECO:0000313" key="2">
    <source>
        <dbReference type="EMBL" id="CEG56082.1"/>
    </source>
</evidence>
<dbReference type="InterPro" id="IPR036597">
    <property type="entry name" value="Fido-like_dom_sf"/>
</dbReference>
<proteinExistence type="predicted"/>
<dbReference type="KEGG" id="lfa:LFA_0630"/>
<dbReference type="EMBL" id="LN614827">
    <property type="protein sequence ID" value="CEG56082.1"/>
    <property type="molecule type" value="Genomic_DNA"/>
</dbReference>
<reference evidence="3" key="1">
    <citation type="submission" date="2014-09" db="EMBL/GenBank/DDBJ databases">
        <authorList>
            <person name="Gomez-Valero L."/>
        </authorList>
    </citation>
    <scope>NUCLEOTIDE SEQUENCE [LARGE SCALE GENOMIC DNA]</scope>
    <source>
        <strain evidence="3">ATCC700992</strain>
    </source>
</reference>
<dbReference type="InterPro" id="IPR040198">
    <property type="entry name" value="Fido_containing"/>
</dbReference>
<dbReference type="Pfam" id="PF02661">
    <property type="entry name" value="Fic"/>
    <property type="match status" value="1"/>
</dbReference>
<dbReference type="InterPro" id="IPR003812">
    <property type="entry name" value="Fido"/>
</dbReference>
<evidence type="ECO:0000259" key="1">
    <source>
        <dbReference type="PROSITE" id="PS51459"/>
    </source>
</evidence>